<gene>
    <name evidence="1" type="ORF">EDD18DRAFT_1361130</name>
</gene>
<dbReference type="AlphaFoldDB" id="A0AA39PJY3"/>
<sequence>MTDIASSIPDLIRDIDTIVGYLKRVDGAPKVCDELSRELRYLGIYLPPIKNLISYSRNDNAWLKTLQRSHHRKEGWRLRWPFTKEDVANDLYRIKLFKTFILGVMQHDNRALLQVMQETLGKINGNDERIAENRYATRQIQKVDEETKMAEWIASQATGPIITMNRASRSERRETESTPTFKRGLVFGDFYPSRYS</sequence>
<reference evidence="1" key="1">
    <citation type="submission" date="2023-06" db="EMBL/GenBank/DDBJ databases">
        <authorList>
            <consortium name="Lawrence Berkeley National Laboratory"/>
            <person name="Ahrendt S."/>
            <person name="Sahu N."/>
            <person name="Indic B."/>
            <person name="Wong-Bajracharya J."/>
            <person name="Merenyi Z."/>
            <person name="Ke H.-M."/>
            <person name="Monk M."/>
            <person name="Kocsube S."/>
            <person name="Drula E."/>
            <person name="Lipzen A."/>
            <person name="Balint B."/>
            <person name="Henrissat B."/>
            <person name="Andreopoulos B."/>
            <person name="Martin F.M."/>
            <person name="Harder C.B."/>
            <person name="Rigling D."/>
            <person name="Ford K.L."/>
            <person name="Foster G.D."/>
            <person name="Pangilinan J."/>
            <person name="Papanicolaou A."/>
            <person name="Barry K."/>
            <person name="LaButti K."/>
            <person name="Viragh M."/>
            <person name="Koriabine M."/>
            <person name="Yan M."/>
            <person name="Riley R."/>
            <person name="Champramary S."/>
            <person name="Plett K.L."/>
            <person name="Tsai I.J."/>
            <person name="Slot J."/>
            <person name="Sipos G."/>
            <person name="Plett J."/>
            <person name="Nagy L.G."/>
            <person name="Grigoriev I.V."/>
        </authorList>
    </citation>
    <scope>NUCLEOTIDE SEQUENCE</scope>
    <source>
        <strain evidence="1">HWK02</strain>
    </source>
</reference>
<evidence type="ECO:0000313" key="1">
    <source>
        <dbReference type="EMBL" id="KAK0485439.1"/>
    </source>
</evidence>
<dbReference type="EMBL" id="JAUEPU010000051">
    <property type="protein sequence ID" value="KAK0485439.1"/>
    <property type="molecule type" value="Genomic_DNA"/>
</dbReference>
<name>A0AA39PJY3_9AGAR</name>
<comment type="caution">
    <text evidence="1">The sequence shown here is derived from an EMBL/GenBank/DDBJ whole genome shotgun (WGS) entry which is preliminary data.</text>
</comment>
<keyword evidence="2" id="KW-1185">Reference proteome</keyword>
<organism evidence="1 2">
    <name type="scientific">Armillaria luteobubalina</name>
    <dbReference type="NCBI Taxonomy" id="153913"/>
    <lineage>
        <taxon>Eukaryota</taxon>
        <taxon>Fungi</taxon>
        <taxon>Dikarya</taxon>
        <taxon>Basidiomycota</taxon>
        <taxon>Agaricomycotina</taxon>
        <taxon>Agaricomycetes</taxon>
        <taxon>Agaricomycetidae</taxon>
        <taxon>Agaricales</taxon>
        <taxon>Marasmiineae</taxon>
        <taxon>Physalacriaceae</taxon>
        <taxon>Armillaria</taxon>
    </lineage>
</organism>
<evidence type="ECO:0000313" key="2">
    <source>
        <dbReference type="Proteomes" id="UP001175228"/>
    </source>
</evidence>
<accession>A0AA39PJY3</accession>
<dbReference type="Proteomes" id="UP001175228">
    <property type="component" value="Unassembled WGS sequence"/>
</dbReference>
<protein>
    <submittedName>
        <fullName evidence="1">Uncharacterized protein</fullName>
    </submittedName>
</protein>
<proteinExistence type="predicted"/>